<dbReference type="AlphaFoldDB" id="A0AAI8Z7C6"/>
<keyword evidence="4" id="KW-1185">Reference proteome</keyword>
<evidence type="ECO:0000259" key="2">
    <source>
        <dbReference type="Pfam" id="PF24494"/>
    </source>
</evidence>
<feature type="region of interest" description="Disordered" evidence="1">
    <location>
        <begin position="1"/>
        <end position="35"/>
    </location>
</feature>
<comment type="caution">
    <text evidence="3">The sequence shown here is derived from an EMBL/GenBank/DDBJ whole genome shotgun (WGS) entry which is preliminary data.</text>
</comment>
<dbReference type="Pfam" id="PF24494">
    <property type="entry name" value="DUF7587"/>
    <property type="match status" value="1"/>
</dbReference>
<dbReference type="InterPro" id="IPR056009">
    <property type="entry name" value="DUF7587"/>
</dbReference>
<feature type="compositionally biased region" description="Low complexity" evidence="1">
    <location>
        <begin position="11"/>
        <end position="24"/>
    </location>
</feature>
<protein>
    <recommendedName>
        <fullName evidence="2">DUF7587 domain-containing protein</fullName>
    </recommendedName>
</protein>
<evidence type="ECO:0000313" key="4">
    <source>
        <dbReference type="Proteomes" id="UP001296104"/>
    </source>
</evidence>
<accession>A0AAI8Z7C6</accession>
<sequence>MMVRLQRKSSQKSSHSDASTTQSSPVASASNLPPGFIAPTKPPYLWRVTDSTSLTRIDPSTGSFDTGVCLWGHWSYWTSIINPRNLNAQIDWSHKFTPSGHGDPPLFISATDDSQWAYEEFDRRMQRRRRHVRINVIDTAALEWELAFLENGSRLPVLRDKETGCTFFSSEGASGALGWVNPYRSRSEWFAIKCIPAKVILPEAWGDD</sequence>
<dbReference type="EMBL" id="CAVMBE010000093">
    <property type="protein sequence ID" value="CAK4033768.1"/>
    <property type="molecule type" value="Genomic_DNA"/>
</dbReference>
<proteinExistence type="predicted"/>
<evidence type="ECO:0000256" key="1">
    <source>
        <dbReference type="SAM" id="MobiDB-lite"/>
    </source>
</evidence>
<dbReference type="Proteomes" id="UP001296104">
    <property type="component" value="Unassembled WGS sequence"/>
</dbReference>
<reference evidence="3" key="1">
    <citation type="submission" date="2023-11" db="EMBL/GenBank/DDBJ databases">
        <authorList>
            <person name="Alioto T."/>
            <person name="Alioto T."/>
            <person name="Gomez Garrido J."/>
        </authorList>
    </citation>
    <scope>NUCLEOTIDE SEQUENCE</scope>
</reference>
<evidence type="ECO:0000313" key="3">
    <source>
        <dbReference type="EMBL" id="CAK4033768.1"/>
    </source>
</evidence>
<gene>
    <name evidence="3" type="ORF">LECACI_7A008926</name>
</gene>
<organism evidence="3 4">
    <name type="scientific">Lecanosticta acicola</name>
    <dbReference type="NCBI Taxonomy" id="111012"/>
    <lineage>
        <taxon>Eukaryota</taxon>
        <taxon>Fungi</taxon>
        <taxon>Dikarya</taxon>
        <taxon>Ascomycota</taxon>
        <taxon>Pezizomycotina</taxon>
        <taxon>Dothideomycetes</taxon>
        <taxon>Dothideomycetidae</taxon>
        <taxon>Mycosphaerellales</taxon>
        <taxon>Mycosphaerellaceae</taxon>
        <taxon>Lecanosticta</taxon>
    </lineage>
</organism>
<name>A0AAI8Z7C6_9PEZI</name>
<feature type="domain" description="DUF7587" evidence="2">
    <location>
        <begin position="41"/>
        <end position="201"/>
    </location>
</feature>
<feature type="compositionally biased region" description="Basic residues" evidence="1">
    <location>
        <begin position="1"/>
        <end position="10"/>
    </location>
</feature>